<dbReference type="Proteomes" id="UP000070355">
    <property type="component" value="Unassembled WGS sequence"/>
</dbReference>
<dbReference type="InterPro" id="IPR002347">
    <property type="entry name" value="SDR_fam"/>
</dbReference>
<dbReference type="PROSITE" id="PS00061">
    <property type="entry name" value="ADH_SHORT"/>
    <property type="match status" value="1"/>
</dbReference>
<dbReference type="PIRSF" id="PIRSF000126">
    <property type="entry name" value="11-beta-HSD1"/>
    <property type="match status" value="1"/>
</dbReference>
<dbReference type="Gene3D" id="3.40.50.720">
    <property type="entry name" value="NAD(P)-binding Rossmann-like Domain"/>
    <property type="match status" value="1"/>
</dbReference>
<evidence type="ECO:0000313" key="4">
    <source>
        <dbReference type="EMBL" id="KXB59595.1"/>
    </source>
</evidence>
<comment type="similarity">
    <text evidence="1 3">Belongs to the short-chain dehydrogenases/reductases (SDR) family.</text>
</comment>
<evidence type="ECO:0000256" key="1">
    <source>
        <dbReference type="ARBA" id="ARBA00006484"/>
    </source>
</evidence>
<proteinExistence type="inferred from homology"/>
<dbReference type="PRINTS" id="PR00080">
    <property type="entry name" value="SDRFAMILY"/>
</dbReference>
<dbReference type="AlphaFoldDB" id="A0A133ZVY4"/>
<dbReference type="PRINTS" id="PR00081">
    <property type="entry name" value="GDHRDH"/>
</dbReference>
<dbReference type="GO" id="GO:0016020">
    <property type="term" value="C:membrane"/>
    <property type="evidence" value="ECO:0007669"/>
    <property type="project" value="TreeGrafter"/>
</dbReference>
<organism evidence="4 5">
    <name type="scientific">Gemella haemolysans</name>
    <dbReference type="NCBI Taxonomy" id="1379"/>
    <lineage>
        <taxon>Bacteria</taxon>
        <taxon>Bacillati</taxon>
        <taxon>Bacillota</taxon>
        <taxon>Bacilli</taxon>
        <taxon>Bacillales</taxon>
        <taxon>Gemellaceae</taxon>
        <taxon>Gemella</taxon>
    </lineage>
</organism>
<sequence length="257" mass="28611">MENSKQKILITGASSGLGRELAHQYAQKGNVELILVARRKEALEKVAKKCEAFENVKTRVYSVDIGSQEQVEHLLSSVKDIDILINGAGYGIMKDFSEFSDHDVVNMFDTNVIGTIQLTTEIAKRMREKKSGTIVTIASLAGKIATPKSSVYSATKFALIGYFNSLRLELKKDNVHVMTVNPGPVATNFFNIADEDKSYQKAMGGKTLTPKLVVSKIIKGIEQKKREVNLPFKLVLAVKISQLFPRLSDRMLLRMFK</sequence>
<evidence type="ECO:0000313" key="5">
    <source>
        <dbReference type="Proteomes" id="UP000070355"/>
    </source>
</evidence>
<protein>
    <submittedName>
        <fullName evidence="4">Oxidoreductase, short chain dehydrogenase/reductase family protein</fullName>
    </submittedName>
</protein>
<dbReference type="RefSeq" id="WP_060914248.1">
    <property type="nucleotide sequence ID" value="NZ_KQ959961.1"/>
</dbReference>
<dbReference type="InterPro" id="IPR036291">
    <property type="entry name" value="NAD(P)-bd_dom_sf"/>
</dbReference>
<reference evidence="5" key="1">
    <citation type="submission" date="2016-01" db="EMBL/GenBank/DDBJ databases">
        <authorList>
            <person name="Mitreva M."/>
            <person name="Pepin K.H."/>
            <person name="Mihindukulasuriya K.A."/>
            <person name="Fulton R."/>
            <person name="Fronick C."/>
            <person name="O'Laughlin M."/>
            <person name="Miner T."/>
            <person name="Herter B."/>
            <person name="Rosa B.A."/>
            <person name="Cordes M."/>
            <person name="Tomlinson C."/>
            <person name="Wollam A."/>
            <person name="Palsikar V.B."/>
            <person name="Mardis E.R."/>
            <person name="Wilson R.K."/>
        </authorList>
    </citation>
    <scope>NUCLEOTIDE SEQUENCE [LARGE SCALE GENOMIC DNA]</scope>
    <source>
        <strain evidence="5">DNF01167</strain>
    </source>
</reference>
<dbReference type="PANTHER" id="PTHR44196:SF1">
    <property type="entry name" value="DEHYDROGENASE_REDUCTASE SDR FAMILY MEMBER 7B"/>
    <property type="match status" value="1"/>
</dbReference>
<name>A0A133ZVY4_9BACL</name>
<dbReference type="OrthoDB" id="9775296at2"/>
<dbReference type="PANTHER" id="PTHR44196">
    <property type="entry name" value="DEHYDROGENASE/REDUCTASE SDR FAMILY MEMBER 7B"/>
    <property type="match status" value="1"/>
</dbReference>
<comment type="caution">
    <text evidence="4">The sequence shown here is derived from an EMBL/GenBank/DDBJ whole genome shotgun (WGS) entry which is preliminary data.</text>
</comment>
<dbReference type="GO" id="GO:0016491">
    <property type="term" value="F:oxidoreductase activity"/>
    <property type="evidence" value="ECO:0007669"/>
    <property type="project" value="UniProtKB-KW"/>
</dbReference>
<dbReference type="STRING" id="1379.HMPREF3186_01100"/>
<gene>
    <name evidence="4" type="ORF">HMPREF3186_01100</name>
</gene>
<dbReference type="EMBL" id="LSDC01000070">
    <property type="protein sequence ID" value="KXB59595.1"/>
    <property type="molecule type" value="Genomic_DNA"/>
</dbReference>
<dbReference type="SUPFAM" id="SSF51735">
    <property type="entry name" value="NAD(P)-binding Rossmann-fold domains"/>
    <property type="match status" value="1"/>
</dbReference>
<dbReference type="Pfam" id="PF00106">
    <property type="entry name" value="adh_short"/>
    <property type="match status" value="1"/>
</dbReference>
<evidence type="ECO:0000256" key="2">
    <source>
        <dbReference type="ARBA" id="ARBA00023002"/>
    </source>
</evidence>
<dbReference type="InterPro" id="IPR020904">
    <property type="entry name" value="Sc_DH/Rdtase_CS"/>
</dbReference>
<dbReference type="PATRIC" id="fig|1379.3.peg.1085"/>
<keyword evidence="2" id="KW-0560">Oxidoreductase</keyword>
<evidence type="ECO:0000256" key="3">
    <source>
        <dbReference type="RuleBase" id="RU000363"/>
    </source>
</evidence>
<accession>A0A133ZVY4</accession>